<evidence type="ECO:0008006" key="3">
    <source>
        <dbReference type="Google" id="ProtNLM"/>
    </source>
</evidence>
<dbReference type="OrthoDB" id="8005693at2"/>
<dbReference type="AlphaFoldDB" id="A0A518RED5"/>
<organism evidence="1 2">
    <name type="scientific">Sphingomonas suaedae</name>
    <dbReference type="NCBI Taxonomy" id="2599297"/>
    <lineage>
        <taxon>Bacteria</taxon>
        <taxon>Pseudomonadati</taxon>
        <taxon>Pseudomonadota</taxon>
        <taxon>Alphaproteobacteria</taxon>
        <taxon>Sphingomonadales</taxon>
        <taxon>Sphingomonadaceae</taxon>
        <taxon>Sphingomonas</taxon>
    </lineage>
</organism>
<dbReference type="GO" id="GO:0044781">
    <property type="term" value="P:bacterial-type flagellum organization"/>
    <property type="evidence" value="ECO:0007669"/>
    <property type="project" value="InterPro"/>
</dbReference>
<evidence type="ECO:0000313" key="1">
    <source>
        <dbReference type="EMBL" id="QDX25793.1"/>
    </source>
</evidence>
<sequence length="141" mass="15439">MRVDGVSLQVRMVLNALSKADTAALATLPKMTMPEAPKQAQQLPPTLQTAANVNVLLAAAAALESPQDKRRREVRPPAKGLEMLDRLHTAGIKGLPKKDVLDALTQWAAAFELPEDPQLAEIAREIELRVRVELAKHDRIV</sequence>
<proteinExistence type="predicted"/>
<dbReference type="EMBL" id="CP042239">
    <property type="protein sequence ID" value="QDX25793.1"/>
    <property type="molecule type" value="Genomic_DNA"/>
</dbReference>
<dbReference type="KEGG" id="ssua:FPZ54_07005"/>
<dbReference type="Pfam" id="PF10768">
    <property type="entry name" value="FliX"/>
    <property type="match status" value="1"/>
</dbReference>
<dbReference type="InterPro" id="IPR019704">
    <property type="entry name" value="Flagellar_assmbl_FliX_class2"/>
</dbReference>
<gene>
    <name evidence="1" type="ORF">FPZ54_07005</name>
</gene>
<dbReference type="Proteomes" id="UP000318055">
    <property type="component" value="Chromosome"/>
</dbReference>
<evidence type="ECO:0000313" key="2">
    <source>
        <dbReference type="Proteomes" id="UP000318055"/>
    </source>
</evidence>
<keyword evidence="2" id="KW-1185">Reference proteome</keyword>
<dbReference type="RefSeq" id="WP_145846008.1">
    <property type="nucleotide sequence ID" value="NZ_CP042239.1"/>
</dbReference>
<reference evidence="1 2" key="1">
    <citation type="submission" date="2019-07" db="EMBL/GenBank/DDBJ databases">
        <title>Sphingomonas alkalisoli sp. nov., isolated from rhizosphere soil of Suaedae salsa.</title>
        <authorList>
            <person name="Zhang H."/>
            <person name="Xu L."/>
            <person name="Zhang J.-X."/>
            <person name="Sun J.-Q."/>
        </authorList>
    </citation>
    <scope>NUCLEOTIDE SEQUENCE [LARGE SCALE GENOMIC DNA]</scope>
    <source>
        <strain evidence="1 2">XS-10</strain>
    </source>
</reference>
<name>A0A518RED5_9SPHN</name>
<accession>A0A518RED5</accession>
<protein>
    <recommendedName>
        <fullName evidence="3">Flagellar trans-acting factor FliX</fullName>
    </recommendedName>
</protein>